<dbReference type="InterPro" id="IPR017853">
    <property type="entry name" value="GH"/>
</dbReference>
<dbReference type="Pfam" id="PF02806">
    <property type="entry name" value="Alpha-amylase_C"/>
    <property type="match status" value="1"/>
</dbReference>
<reference evidence="3" key="1">
    <citation type="submission" date="2016-10" db="EMBL/GenBank/DDBJ databases">
        <authorList>
            <person name="Varghese N."/>
            <person name="Submissions S."/>
        </authorList>
    </citation>
    <scope>NUCLEOTIDE SEQUENCE [LARGE SCALE GENOMIC DNA]</scope>
    <source>
        <strain evidence="3">DSM 25811 / CCM 8410 / LMG 26954 / E90</strain>
    </source>
</reference>
<dbReference type="AlphaFoldDB" id="A0A1G6JJC4"/>
<dbReference type="InterPro" id="IPR006048">
    <property type="entry name" value="A-amylase/branching_C"/>
</dbReference>
<dbReference type="Gene3D" id="2.60.40.1180">
    <property type="entry name" value="Golgi alpha-mannosidase II"/>
    <property type="match status" value="1"/>
</dbReference>
<dbReference type="InterPro" id="IPR006047">
    <property type="entry name" value="GH13_cat_dom"/>
</dbReference>
<dbReference type="GO" id="GO:0016798">
    <property type="term" value="F:hydrolase activity, acting on glycosyl bonds"/>
    <property type="evidence" value="ECO:0007669"/>
    <property type="project" value="UniProtKB-KW"/>
</dbReference>
<keyword evidence="2" id="KW-0378">Hydrolase</keyword>
<dbReference type="InterPro" id="IPR013780">
    <property type="entry name" value="Glyco_hydro_b"/>
</dbReference>
<protein>
    <submittedName>
        <fullName evidence="2">Glycosidase</fullName>
    </submittedName>
</protein>
<dbReference type="Gene3D" id="3.20.20.80">
    <property type="entry name" value="Glycosidases"/>
    <property type="match status" value="1"/>
</dbReference>
<proteinExistence type="predicted"/>
<dbReference type="SUPFAM" id="SSF51011">
    <property type="entry name" value="Glycosyl hydrolase domain"/>
    <property type="match status" value="1"/>
</dbReference>
<dbReference type="Proteomes" id="UP000198757">
    <property type="component" value="Unassembled WGS sequence"/>
</dbReference>
<dbReference type="Pfam" id="PF00128">
    <property type="entry name" value="Alpha-amylase"/>
    <property type="match status" value="2"/>
</dbReference>
<dbReference type="SUPFAM" id="SSF51445">
    <property type="entry name" value="(Trans)glycosidases"/>
    <property type="match status" value="1"/>
</dbReference>
<evidence type="ECO:0000259" key="1">
    <source>
        <dbReference type="SMART" id="SM00642"/>
    </source>
</evidence>
<accession>A0A1G6JJC4</accession>
<dbReference type="OrthoDB" id="9805159at2"/>
<dbReference type="PANTHER" id="PTHR47786">
    <property type="entry name" value="ALPHA-1,4-GLUCAN:MALTOSE-1-PHOSPHATE MALTOSYLTRANSFERASE"/>
    <property type="match status" value="1"/>
</dbReference>
<dbReference type="PANTHER" id="PTHR47786:SF2">
    <property type="entry name" value="GLYCOSYL HYDROLASE FAMILY 13 CATALYTIC DOMAIN-CONTAINING PROTEIN"/>
    <property type="match status" value="1"/>
</dbReference>
<keyword evidence="2" id="KW-0326">Glycosidase</keyword>
<name>A0A1G6JJC4_NIADE</name>
<dbReference type="SMART" id="SM00642">
    <property type="entry name" value="Aamy"/>
    <property type="match status" value="1"/>
</dbReference>
<evidence type="ECO:0000313" key="3">
    <source>
        <dbReference type="Proteomes" id="UP000198757"/>
    </source>
</evidence>
<dbReference type="STRING" id="1285928.SAMN04487894_101553"/>
<dbReference type="GO" id="GO:0005975">
    <property type="term" value="P:carbohydrate metabolic process"/>
    <property type="evidence" value="ECO:0007669"/>
    <property type="project" value="InterPro"/>
</dbReference>
<keyword evidence="3" id="KW-1185">Reference proteome</keyword>
<dbReference type="CDD" id="cd11313">
    <property type="entry name" value="AmyAc_arch_bac_AmyA"/>
    <property type="match status" value="1"/>
</dbReference>
<feature type="domain" description="Glycosyl hydrolase family 13 catalytic" evidence="1">
    <location>
        <begin position="18"/>
        <end position="378"/>
    </location>
</feature>
<dbReference type="RefSeq" id="WP_090388474.1">
    <property type="nucleotide sequence ID" value="NZ_FMZO01000001.1"/>
</dbReference>
<gene>
    <name evidence="2" type="ORF">SAMN04487894_101553</name>
</gene>
<dbReference type="PROSITE" id="PS51257">
    <property type="entry name" value="PROKAR_LIPOPROTEIN"/>
    <property type="match status" value="1"/>
</dbReference>
<dbReference type="EMBL" id="FMZO01000001">
    <property type="protein sequence ID" value="SDC18781.1"/>
    <property type="molecule type" value="Genomic_DNA"/>
</dbReference>
<sequence length="470" mass="53657">MSRWYLFATLLLIGGACKLMPRAAENKKGSEEKSKTTAMTTTDWKHTTNIYEVNLRQYTPEGTFNAFAAALPRLKDMGVATLWFMPITPIAKEKMKGTLGSYYACSDYTAINPEFGTLQDFQQLVKQAHEMGFKVIIDWVANHTGWDHVWTKTHPDYYLKDSATGTFKIASGMDDIIELDYSNPELRRAMIDAMKFWITKADIDGFRCDLASWVELDFWKEARPQLDAVKPLFWLGEFDELENPDYGSVFDASYSWKWMHKTEEFFKKKQPLSDLYELLQQYNVIGDSSMRAWFTSNHDENSWNGTEYEKYGALAPALAVFSCTWNGVPLVYSGQEIPLKEKRLKFFDRDPIPWPAKDVRQINGLQMHDFYKVLLQLHAANPALRGGDPAVTTYKLTTTADDKVFAYLRKNGAKEVLVVLNFSDASNLHVDITDAHLTGSFNDVFSGASRDFSAAKGFDVQPYGYFVYAK</sequence>
<evidence type="ECO:0000313" key="2">
    <source>
        <dbReference type="EMBL" id="SDC18781.1"/>
    </source>
</evidence>
<organism evidence="2 3">
    <name type="scientific">Niabella drilacis (strain DSM 25811 / CCM 8410 / CCUG 62505 / LMG 26954 / E90)</name>
    <dbReference type="NCBI Taxonomy" id="1285928"/>
    <lineage>
        <taxon>Bacteria</taxon>
        <taxon>Pseudomonadati</taxon>
        <taxon>Bacteroidota</taxon>
        <taxon>Chitinophagia</taxon>
        <taxon>Chitinophagales</taxon>
        <taxon>Chitinophagaceae</taxon>
        <taxon>Niabella</taxon>
    </lineage>
</organism>